<feature type="domain" description="Bacterial sugar transferase" evidence="9">
    <location>
        <begin position="169"/>
        <end position="351"/>
    </location>
</feature>
<dbReference type="PATRIC" id="fig|161398.10.peg.424"/>
<dbReference type="InterPro" id="IPR003362">
    <property type="entry name" value="Bact_transf"/>
</dbReference>
<keyword evidence="6 8" id="KW-0472">Membrane</keyword>
<organism evidence="10 11">
    <name type="scientific">Pseudoalteromonas phenolica</name>
    <dbReference type="NCBI Taxonomy" id="161398"/>
    <lineage>
        <taxon>Bacteria</taxon>
        <taxon>Pseudomonadati</taxon>
        <taxon>Pseudomonadota</taxon>
        <taxon>Gammaproteobacteria</taxon>
        <taxon>Alteromonadales</taxon>
        <taxon>Pseudoalteromonadaceae</taxon>
        <taxon>Pseudoalteromonas</taxon>
    </lineage>
</organism>
<feature type="compositionally biased region" description="Polar residues" evidence="7">
    <location>
        <begin position="1"/>
        <end position="14"/>
    </location>
</feature>
<reference evidence="10 11" key="1">
    <citation type="submission" date="2015-11" db="EMBL/GenBank/DDBJ databases">
        <authorList>
            <person name="Zhang Y."/>
            <person name="Guo Z."/>
        </authorList>
    </citation>
    <scope>NUCLEOTIDE SEQUENCE [LARGE SCALE GENOMIC DNA]</scope>
    <source>
        <strain evidence="10 11">KCTC 12086</strain>
    </source>
</reference>
<evidence type="ECO:0000259" key="9">
    <source>
        <dbReference type="Pfam" id="PF02397"/>
    </source>
</evidence>
<accession>A0A0S2JXX8</accession>
<evidence type="ECO:0000256" key="1">
    <source>
        <dbReference type="ARBA" id="ARBA00004141"/>
    </source>
</evidence>
<feature type="region of interest" description="Disordered" evidence="7">
    <location>
        <begin position="1"/>
        <end position="22"/>
    </location>
</feature>
<evidence type="ECO:0000256" key="2">
    <source>
        <dbReference type="ARBA" id="ARBA00006464"/>
    </source>
</evidence>
<dbReference type="GO" id="GO:0016020">
    <property type="term" value="C:membrane"/>
    <property type="evidence" value="ECO:0007669"/>
    <property type="project" value="UniProtKB-SubCell"/>
</dbReference>
<evidence type="ECO:0000256" key="3">
    <source>
        <dbReference type="ARBA" id="ARBA00022679"/>
    </source>
</evidence>
<evidence type="ECO:0000313" key="11">
    <source>
        <dbReference type="Proteomes" id="UP000061457"/>
    </source>
</evidence>
<dbReference type="GO" id="GO:0016780">
    <property type="term" value="F:phosphotransferase activity, for other substituted phosphate groups"/>
    <property type="evidence" value="ECO:0007669"/>
    <property type="project" value="TreeGrafter"/>
</dbReference>
<dbReference type="PANTHER" id="PTHR30576:SF0">
    <property type="entry name" value="UNDECAPRENYL-PHOSPHATE N-ACETYLGALACTOSAMINYL 1-PHOSPHATE TRANSFERASE-RELATED"/>
    <property type="match status" value="1"/>
</dbReference>
<dbReference type="OrthoDB" id="506370at2"/>
<dbReference type="InterPro" id="IPR017475">
    <property type="entry name" value="EPS_sugar_tfrase"/>
</dbReference>
<dbReference type="KEGG" id="pphe:PP2015_414"/>
<dbReference type="RefSeq" id="WP_083496489.1">
    <property type="nucleotide sequence ID" value="NZ_CP013187.1"/>
</dbReference>
<keyword evidence="3" id="KW-0808">Transferase</keyword>
<evidence type="ECO:0000313" key="10">
    <source>
        <dbReference type="EMBL" id="ALO40939.1"/>
    </source>
</evidence>
<gene>
    <name evidence="10" type="ORF">PP2015_414</name>
</gene>
<comment type="similarity">
    <text evidence="2">Belongs to the bacterial sugar transferase family.</text>
</comment>
<dbReference type="PANTHER" id="PTHR30576">
    <property type="entry name" value="COLANIC BIOSYNTHESIS UDP-GLUCOSE LIPID CARRIER TRANSFERASE"/>
    <property type="match status" value="1"/>
</dbReference>
<dbReference type="NCBIfam" id="TIGR03025">
    <property type="entry name" value="EPS_sugtrans"/>
    <property type="match status" value="1"/>
</dbReference>
<evidence type="ECO:0000256" key="4">
    <source>
        <dbReference type="ARBA" id="ARBA00022692"/>
    </source>
</evidence>
<dbReference type="EMBL" id="CP013187">
    <property type="protein sequence ID" value="ALO40939.1"/>
    <property type="molecule type" value="Genomic_DNA"/>
</dbReference>
<sequence length="356" mass="41135">MSYSLSKESSQVSNGVDPKLLKNNDQHALRGTSIDADNDNGNNINIDQTHKVRPLSQKSDSLYVFCPEEFTPLIIQVLKKHKNLNFHINDFSARKFKNLKICHFKSEHLSQKQKNFLIEATEFGAKVEPLVSFLDRNLGYTEVELLHSGYFLHQKAFSILSSKRNLFFKRVIDLMFVFLLSLVAIPVGLVTAIFIKLESAGPIFYKQRRTGLYNKEFKVIKFRSMRNDAEKQGAQWASSNDCRVTKVGKFIRKTRIDELPQLINVLKNEMSMVGPRPEREHFIVQLEKEIPFYRFRHAVKPGITGLAQVKYPYGASINDAVWKHKFDIYYIKHQTLMTDLKILFLTIKTVLFGKGQ</sequence>
<dbReference type="AlphaFoldDB" id="A0A0S2JXX8"/>
<proteinExistence type="inferred from homology"/>
<evidence type="ECO:0000256" key="7">
    <source>
        <dbReference type="SAM" id="MobiDB-lite"/>
    </source>
</evidence>
<dbReference type="Pfam" id="PF02397">
    <property type="entry name" value="Bac_transf"/>
    <property type="match status" value="1"/>
</dbReference>
<keyword evidence="4 8" id="KW-0812">Transmembrane</keyword>
<evidence type="ECO:0000256" key="8">
    <source>
        <dbReference type="SAM" id="Phobius"/>
    </source>
</evidence>
<keyword evidence="11" id="KW-1185">Reference proteome</keyword>
<keyword evidence="5 8" id="KW-1133">Transmembrane helix</keyword>
<feature type="transmembrane region" description="Helical" evidence="8">
    <location>
        <begin position="171"/>
        <end position="195"/>
    </location>
</feature>
<comment type="subcellular location">
    <subcellularLocation>
        <location evidence="1">Membrane</location>
        <topology evidence="1">Multi-pass membrane protein</topology>
    </subcellularLocation>
</comment>
<dbReference type="Proteomes" id="UP000061457">
    <property type="component" value="Chromosome I"/>
</dbReference>
<dbReference type="STRING" id="161398.PP2015_414"/>
<evidence type="ECO:0000256" key="5">
    <source>
        <dbReference type="ARBA" id="ARBA00022989"/>
    </source>
</evidence>
<name>A0A0S2JXX8_9GAMM</name>
<evidence type="ECO:0000256" key="6">
    <source>
        <dbReference type="ARBA" id="ARBA00023136"/>
    </source>
</evidence>
<protein>
    <submittedName>
        <fullName evidence="10">Exopolysaccharide biosynthesis protein, putative</fullName>
    </submittedName>
</protein>